<evidence type="ECO:0000256" key="2">
    <source>
        <dbReference type="ARBA" id="ARBA00022670"/>
    </source>
</evidence>
<comment type="similarity">
    <text evidence="1">Belongs to the peptidase S51 family.</text>
</comment>
<dbReference type="AlphaFoldDB" id="A0AAJ5BDC8"/>
<keyword evidence="4" id="KW-0720">Serine protease</keyword>
<dbReference type="NCBIfam" id="NF003642">
    <property type="entry name" value="PRK05282.1"/>
    <property type="match status" value="1"/>
</dbReference>
<sequence length="250" mass="28209">MFYLNDLFLQKLFIHMKNLIIASTSTIYNGTYLEYLLPTLKEHFKNISTLLFIPYARPGGITHDQYTEKVRTAFATINIDVKGIHEYTNPVEAVQQAEGIFTGGGNTFLLVQQLYKNNVLNTVIDVVNNGTPYLGCSAGSNICGLTMETTNDMPIVYPPSFKTFGFVPFNLNPHYLDPIEGSTHMGETRETRINEFHAFNTQPVVGLREGSWLEVKGDQITLKGELDARIFEQNKEAYEVKTNTDLSHLN</sequence>
<dbReference type="GO" id="GO:0006508">
    <property type="term" value="P:proteolysis"/>
    <property type="evidence" value="ECO:0007669"/>
    <property type="project" value="UniProtKB-KW"/>
</dbReference>
<keyword evidence="2" id="KW-0645">Protease</keyword>
<dbReference type="InterPro" id="IPR005320">
    <property type="entry name" value="Peptidase_S51"/>
</dbReference>
<name>A0AAJ5BDC8_MYRPR</name>
<dbReference type="GO" id="GO:0008236">
    <property type="term" value="F:serine-type peptidase activity"/>
    <property type="evidence" value="ECO:0007669"/>
    <property type="project" value="UniProtKB-KW"/>
</dbReference>
<dbReference type="Pfam" id="PF03575">
    <property type="entry name" value="Peptidase_S51"/>
    <property type="match status" value="1"/>
</dbReference>
<evidence type="ECO:0000313" key="5">
    <source>
        <dbReference type="EMBL" id="SEQ53720.1"/>
    </source>
</evidence>
<dbReference type="Gene3D" id="3.40.50.880">
    <property type="match status" value="1"/>
</dbReference>
<dbReference type="SUPFAM" id="SSF52317">
    <property type="entry name" value="Class I glutamine amidotransferase-like"/>
    <property type="match status" value="1"/>
</dbReference>
<evidence type="ECO:0000256" key="1">
    <source>
        <dbReference type="ARBA" id="ARBA00006534"/>
    </source>
</evidence>
<comment type="caution">
    <text evidence="5">The sequence shown here is derived from an EMBL/GenBank/DDBJ whole genome shotgun (WGS) entry which is preliminary data.</text>
</comment>
<dbReference type="Proteomes" id="UP000183496">
    <property type="component" value="Unassembled WGS sequence"/>
</dbReference>
<accession>A0AAJ5BDC8</accession>
<protein>
    <submittedName>
        <fullName evidence="5">Dipeptidase E</fullName>
    </submittedName>
</protein>
<dbReference type="InterPro" id="IPR029062">
    <property type="entry name" value="Class_I_gatase-like"/>
</dbReference>
<evidence type="ECO:0000256" key="4">
    <source>
        <dbReference type="ARBA" id="ARBA00022825"/>
    </source>
</evidence>
<dbReference type="RefSeq" id="WP_041894492.1">
    <property type="nucleotide sequence ID" value="NZ_CP010817.1"/>
</dbReference>
<proteinExistence type="inferred from homology"/>
<dbReference type="PANTHER" id="PTHR20842:SF0">
    <property type="entry name" value="ALPHA-ASPARTYL DIPEPTIDASE"/>
    <property type="match status" value="1"/>
</dbReference>
<evidence type="ECO:0000313" key="6">
    <source>
        <dbReference type="Proteomes" id="UP000183496"/>
    </source>
</evidence>
<keyword evidence="3" id="KW-0378">Hydrolase</keyword>
<dbReference type="EMBL" id="FOFY01000004">
    <property type="protein sequence ID" value="SEQ53720.1"/>
    <property type="molecule type" value="Genomic_DNA"/>
</dbReference>
<reference evidence="5 6" key="1">
    <citation type="submission" date="2016-10" db="EMBL/GenBank/DDBJ databases">
        <authorList>
            <person name="Varghese N."/>
            <person name="Submissions S."/>
        </authorList>
    </citation>
    <scope>NUCLEOTIDE SEQUENCE [LARGE SCALE GENOMIC DNA]</scope>
    <source>
        <strain evidence="6">DSM 19823 / KCTC 23066 / CCTCC M 208030 / D25</strain>
    </source>
</reference>
<gene>
    <name evidence="5" type="ORF">SAMN04488089_1042</name>
</gene>
<dbReference type="PANTHER" id="PTHR20842">
    <property type="entry name" value="PROTEASE S51 ALPHA-ASPARTYL DIPEPTIDASE"/>
    <property type="match status" value="1"/>
</dbReference>
<keyword evidence="6" id="KW-1185">Reference proteome</keyword>
<evidence type="ECO:0000256" key="3">
    <source>
        <dbReference type="ARBA" id="ARBA00022801"/>
    </source>
</evidence>
<dbReference type="CDD" id="cd03146">
    <property type="entry name" value="GAT1_Peptidase_E"/>
    <property type="match status" value="1"/>
</dbReference>
<organism evidence="5 6">
    <name type="scientific">Myroides profundi</name>
    <dbReference type="NCBI Taxonomy" id="480520"/>
    <lineage>
        <taxon>Bacteria</taxon>
        <taxon>Pseudomonadati</taxon>
        <taxon>Bacteroidota</taxon>
        <taxon>Flavobacteriia</taxon>
        <taxon>Flavobacteriales</taxon>
        <taxon>Flavobacteriaceae</taxon>
        <taxon>Myroides</taxon>
    </lineage>
</organism>